<dbReference type="SUPFAM" id="SSF51905">
    <property type="entry name" value="FAD/NAD(P)-binding domain"/>
    <property type="match status" value="1"/>
</dbReference>
<accession>A0A2U9PNJ9</accession>
<dbReference type="RefSeq" id="WP_003893714.1">
    <property type="nucleotide sequence ID" value="NZ_CP027541.1"/>
</dbReference>
<dbReference type="Proteomes" id="UP000011200">
    <property type="component" value="Chromosome"/>
</dbReference>
<dbReference type="Pfam" id="PF01593">
    <property type="entry name" value="Amino_oxidase"/>
    <property type="match status" value="1"/>
</dbReference>
<keyword evidence="3 4" id="KW-0560">Oxidoreductase</keyword>
<feature type="domain" description="Amine oxidase" evidence="6">
    <location>
        <begin position="19"/>
        <end position="489"/>
    </location>
</feature>
<dbReference type="GO" id="GO:0016491">
    <property type="term" value="F:oxidoreductase activity"/>
    <property type="evidence" value="ECO:0007669"/>
    <property type="project" value="UniProtKB-KW"/>
</dbReference>
<comment type="pathway">
    <text evidence="1 4">Carotenoid biosynthesis.</text>
</comment>
<proteinExistence type="inferred from homology"/>
<comment type="similarity">
    <text evidence="4">Belongs to the carotenoid/retinoid oxidoreductase family.</text>
</comment>
<dbReference type="InterPro" id="IPR002937">
    <property type="entry name" value="Amino_oxidase"/>
</dbReference>
<evidence type="ECO:0000313" key="8">
    <source>
        <dbReference type="Proteomes" id="UP000011200"/>
    </source>
</evidence>
<reference evidence="8" key="2">
    <citation type="submission" date="2018-03" db="EMBL/GenBank/DDBJ databases">
        <authorList>
            <person name="Derbyshire K."/>
            <person name="Gray T.A."/>
            <person name="Champion M."/>
        </authorList>
    </citation>
    <scope>NUCLEOTIDE SEQUENCE [LARGE SCALE GENOMIC DNA]</scope>
    <source>
        <strain evidence="8">MKD8</strain>
    </source>
</reference>
<evidence type="ECO:0000256" key="2">
    <source>
        <dbReference type="ARBA" id="ARBA00022746"/>
    </source>
</evidence>
<gene>
    <name evidence="7" type="ORF">D806_023200</name>
</gene>
<keyword evidence="2 4" id="KW-0125">Carotenoid biosynthesis</keyword>
<dbReference type="GO" id="GO:0016117">
    <property type="term" value="P:carotenoid biosynthetic process"/>
    <property type="evidence" value="ECO:0007669"/>
    <property type="project" value="UniProtKB-KW"/>
</dbReference>
<evidence type="ECO:0000313" key="7">
    <source>
        <dbReference type="EMBL" id="AWT53301.1"/>
    </source>
</evidence>
<dbReference type="NCBIfam" id="TIGR02734">
    <property type="entry name" value="crtI_fam"/>
    <property type="match status" value="1"/>
</dbReference>
<organism evidence="7 8">
    <name type="scientific">Mycolicibacterium smegmatis (strain MKD8)</name>
    <name type="common">Mycobacterium smegmatis</name>
    <dbReference type="NCBI Taxonomy" id="1214915"/>
    <lineage>
        <taxon>Bacteria</taxon>
        <taxon>Bacillati</taxon>
        <taxon>Actinomycetota</taxon>
        <taxon>Actinomycetes</taxon>
        <taxon>Mycobacteriales</taxon>
        <taxon>Mycobacteriaceae</taxon>
        <taxon>Mycolicibacterium</taxon>
    </lineage>
</organism>
<dbReference type="InterPro" id="IPR014105">
    <property type="entry name" value="Carotenoid/retinoid_OxRdtase"/>
</dbReference>
<dbReference type="PANTHER" id="PTHR43734:SF1">
    <property type="entry name" value="PHYTOENE DESATURASE"/>
    <property type="match status" value="1"/>
</dbReference>
<name>A0A2U9PNJ9_MYCSE</name>
<evidence type="ECO:0000256" key="5">
    <source>
        <dbReference type="SAM" id="MobiDB-lite"/>
    </source>
</evidence>
<protein>
    <submittedName>
        <fullName evidence="7">Phytoene dehydrogenase</fullName>
    </submittedName>
</protein>
<evidence type="ECO:0000259" key="6">
    <source>
        <dbReference type="Pfam" id="PF01593"/>
    </source>
</evidence>
<dbReference type="InterPro" id="IPR036188">
    <property type="entry name" value="FAD/NAD-bd_sf"/>
</dbReference>
<evidence type="ECO:0000256" key="4">
    <source>
        <dbReference type="RuleBase" id="RU362075"/>
    </source>
</evidence>
<reference evidence="7 8" key="1">
    <citation type="journal article" date="2013" name="Genome Announc.">
        <title>Draft genome sequence of MKD8, a conjugal recipient Mycobacterium smegmatis strain.</title>
        <authorList>
            <person name="Gray T.A."/>
            <person name="Palumbo M.J."/>
            <person name="Derbyshire K.M."/>
        </authorList>
    </citation>
    <scope>NUCLEOTIDE SEQUENCE [LARGE SCALE GENOMIC DNA]</scope>
    <source>
        <strain evidence="7 8">MKD8</strain>
    </source>
</reference>
<evidence type="ECO:0000256" key="3">
    <source>
        <dbReference type="ARBA" id="ARBA00023002"/>
    </source>
</evidence>
<dbReference type="EMBL" id="CP027541">
    <property type="protein sequence ID" value="AWT53301.1"/>
    <property type="molecule type" value="Genomic_DNA"/>
</dbReference>
<dbReference type="AlphaFoldDB" id="A0A2U9PNJ9"/>
<evidence type="ECO:0000256" key="1">
    <source>
        <dbReference type="ARBA" id="ARBA00004829"/>
    </source>
</evidence>
<sequence length="517" mass="55516">MSRAIPGPTDHVVVVGAGLSGLSAALHLAGRGRRVTVVEREPWPGGRAGRIDTGGYRMDTGPTVLTMPDILDDVFAAVGESVGDRLQLLPVDPAYRAQFADGSALEVHSDADRMAAAIADLAGPSEAAGYRRLRDWLTRLYRIEIDGFIGANFDSPLSLLTPQLAQLAAIGGFGKWDHMVRRHLRDPRLQRVFTFQSLYAGVSPQRALAAYAVIAYMDTISGVFFPKGGVRAVPDALAAAGADAGVRFHYGATVNRLERSADRVTAVHTDTGERIPCDAVVLTTELPRTYELLGRTPRRPRPWRASPSAVVVHVGCRRIDRPVAHHNILFGDAWHDTFTDIIDDGRLMRDPSLLVTRPTAGDPALAPAGRDLLYLLAPTPNLSSTAIDWETEGPAYAQRVVDTVAERLLPELRDDAHVLQVVTPADWARQGMVAGTPFALAHTFSQTGPFRPGNTVRGVANAVLAGSSTVPGVGVPTALLSGRLAADRVTGTVRRTRTHHDLNSVTAATADRKARMP</sequence>
<feature type="region of interest" description="Disordered" evidence="5">
    <location>
        <begin position="498"/>
        <end position="517"/>
    </location>
</feature>
<dbReference type="PANTHER" id="PTHR43734">
    <property type="entry name" value="PHYTOENE DESATURASE"/>
    <property type="match status" value="1"/>
</dbReference>
<dbReference type="Gene3D" id="3.50.50.60">
    <property type="entry name" value="FAD/NAD(P)-binding domain"/>
    <property type="match status" value="2"/>
</dbReference>